<dbReference type="InterPro" id="IPR001752">
    <property type="entry name" value="Kinesin_motor_dom"/>
</dbReference>
<dbReference type="AlphaFoldDB" id="A0AAU9K9H0"/>
<evidence type="ECO:0000259" key="7">
    <source>
        <dbReference type="PROSITE" id="PS50067"/>
    </source>
</evidence>
<evidence type="ECO:0000256" key="4">
    <source>
        <dbReference type="ARBA" id="ARBA00023175"/>
    </source>
</evidence>
<keyword evidence="1 5" id="KW-0547">Nucleotide-binding</keyword>
<feature type="domain" description="Kinesin motor" evidence="7">
    <location>
        <begin position="5"/>
        <end position="362"/>
    </location>
</feature>
<dbReference type="EMBL" id="CAJZBQ010000057">
    <property type="protein sequence ID" value="CAG9333791.1"/>
    <property type="molecule type" value="Genomic_DNA"/>
</dbReference>
<evidence type="ECO:0000256" key="6">
    <source>
        <dbReference type="SAM" id="Coils"/>
    </source>
</evidence>
<comment type="caution">
    <text evidence="8">The sequence shown here is derived from an EMBL/GenBank/DDBJ whole genome shotgun (WGS) entry which is preliminary data.</text>
</comment>
<dbReference type="Pfam" id="PF00225">
    <property type="entry name" value="Kinesin"/>
    <property type="match status" value="1"/>
</dbReference>
<evidence type="ECO:0000256" key="1">
    <source>
        <dbReference type="ARBA" id="ARBA00022741"/>
    </source>
</evidence>
<dbReference type="InterPro" id="IPR027417">
    <property type="entry name" value="P-loop_NTPase"/>
</dbReference>
<protein>
    <recommendedName>
        <fullName evidence="7">Kinesin motor domain-containing protein</fullName>
    </recommendedName>
</protein>
<dbReference type="Gene3D" id="3.40.850.10">
    <property type="entry name" value="Kinesin motor domain"/>
    <property type="match status" value="1"/>
</dbReference>
<evidence type="ECO:0000256" key="3">
    <source>
        <dbReference type="ARBA" id="ARBA00023054"/>
    </source>
</evidence>
<gene>
    <name evidence="8" type="ORF">BSTOLATCC_MIC59607</name>
</gene>
<comment type="similarity">
    <text evidence="5">Belongs to the TRAFAC class myosin-kinesin ATPase superfamily. Kinesin family.</text>
</comment>
<dbReference type="InterPro" id="IPR036961">
    <property type="entry name" value="Kinesin_motor_dom_sf"/>
</dbReference>
<evidence type="ECO:0000313" key="9">
    <source>
        <dbReference type="Proteomes" id="UP001162131"/>
    </source>
</evidence>
<dbReference type="GO" id="GO:0005524">
    <property type="term" value="F:ATP binding"/>
    <property type="evidence" value="ECO:0007669"/>
    <property type="project" value="UniProtKB-UniRule"/>
</dbReference>
<reference evidence="8" key="1">
    <citation type="submission" date="2021-09" db="EMBL/GenBank/DDBJ databases">
        <authorList>
            <consortium name="AG Swart"/>
            <person name="Singh M."/>
            <person name="Singh A."/>
            <person name="Seah K."/>
            <person name="Emmerich C."/>
        </authorList>
    </citation>
    <scope>NUCLEOTIDE SEQUENCE</scope>
    <source>
        <strain evidence="8">ATCC30299</strain>
    </source>
</reference>
<organism evidence="8 9">
    <name type="scientific">Blepharisma stoltei</name>
    <dbReference type="NCBI Taxonomy" id="1481888"/>
    <lineage>
        <taxon>Eukaryota</taxon>
        <taxon>Sar</taxon>
        <taxon>Alveolata</taxon>
        <taxon>Ciliophora</taxon>
        <taxon>Postciliodesmatophora</taxon>
        <taxon>Heterotrichea</taxon>
        <taxon>Heterotrichida</taxon>
        <taxon>Blepharismidae</taxon>
        <taxon>Blepharisma</taxon>
    </lineage>
</organism>
<dbReference type="GO" id="GO:0003777">
    <property type="term" value="F:microtubule motor activity"/>
    <property type="evidence" value="ECO:0007669"/>
    <property type="project" value="InterPro"/>
</dbReference>
<evidence type="ECO:0000256" key="5">
    <source>
        <dbReference type="PROSITE-ProRule" id="PRU00283"/>
    </source>
</evidence>
<proteinExistence type="inferred from homology"/>
<feature type="coiled-coil region" evidence="6">
    <location>
        <begin position="373"/>
        <end position="432"/>
    </location>
</feature>
<dbReference type="PRINTS" id="PR00380">
    <property type="entry name" value="KINESINHEAVY"/>
</dbReference>
<evidence type="ECO:0000313" key="8">
    <source>
        <dbReference type="EMBL" id="CAG9333791.1"/>
    </source>
</evidence>
<dbReference type="Pfam" id="PF00498">
    <property type="entry name" value="FHA"/>
    <property type="match status" value="1"/>
</dbReference>
<dbReference type="InterPro" id="IPR000253">
    <property type="entry name" value="FHA_dom"/>
</dbReference>
<dbReference type="InterPro" id="IPR008984">
    <property type="entry name" value="SMAD_FHA_dom_sf"/>
</dbReference>
<accession>A0AAU9K9H0</accession>
<dbReference type="SUPFAM" id="SSF52540">
    <property type="entry name" value="P-loop containing nucleoside triphosphate hydrolases"/>
    <property type="match status" value="1"/>
</dbReference>
<dbReference type="FunFam" id="3.40.850.10:FF:000063">
    <property type="entry name" value="Kinesin-like protein"/>
    <property type="match status" value="1"/>
</dbReference>
<keyword evidence="9" id="KW-1185">Reference proteome</keyword>
<keyword evidence="4 5" id="KW-0505">Motor protein</keyword>
<dbReference type="PROSITE" id="PS50067">
    <property type="entry name" value="KINESIN_MOTOR_2"/>
    <property type="match status" value="1"/>
</dbReference>
<keyword evidence="3 6" id="KW-0175">Coiled coil</keyword>
<dbReference type="Proteomes" id="UP001162131">
    <property type="component" value="Unassembled WGS sequence"/>
</dbReference>
<evidence type="ECO:0000256" key="2">
    <source>
        <dbReference type="ARBA" id="ARBA00022840"/>
    </source>
</evidence>
<dbReference type="SMART" id="SM00129">
    <property type="entry name" value="KISc"/>
    <property type="match status" value="1"/>
</dbReference>
<feature type="coiled-coil region" evidence="6">
    <location>
        <begin position="596"/>
        <end position="697"/>
    </location>
</feature>
<dbReference type="PANTHER" id="PTHR47117">
    <property type="entry name" value="STAR-RELATED LIPID TRANSFER PROTEIN 9"/>
    <property type="match status" value="1"/>
</dbReference>
<dbReference type="SUPFAM" id="SSF49879">
    <property type="entry name" value="SMAD/FHA domain"/>
    <property type="match status" value="1"/>
</dbReference>
<name>A0AAU9K9H0_9CILI</name>
<dbReference type="Gene3D" id="2.60.200.20">
    <property type="match status" value="1"/>
</dbReference>
<keyword evidence="2 5" id="KW-0067">ATP-binding</keyword>
<dbReference type="GO" id="GO:0007018">
    <property type="term" value="P:microtubule-based movement"/>
    <property type="evidence" value="ECO:0007669"/>
    <property type="project" value="InterPro"/>
</dbReference>
<dbReference type="GO" id="GO:0008017">
    <property type="term" value="F:microtubule binding"/>
    <property type="evidence" value="ECO:0007669"/>
    <property type="project" value="InterPro"/>
</dbReference>
<feature type="binding site" evidence="5">
    <location>
        <begin position="108"/>
        <end position="115"/>
    </location>
    <ligand>
        <name>ATP</name>
        <dbReference type="ChEBI" id="CHEBI:30616"/>
    </ligand>
</feature>
<sequence length="1056" mass="118644">MAASAVKVAVRVRPFNNREREEGAELCVDMKGNMTKVWNREQGTSREFFFDYSYWSHDGSREDPETGVLTKDGPGSRYADQQMVFNDIGIGVLDNAWEGYHCCLFAYGQTGSGKSYSMVGYGNNKGIIPIACEEIFRRINDRASPYIECKVAASMLEIYNEQVQDLLQPPQNRVKGGLKIREDPKRGVFVEDQTEEVCTSYEEISAVLDKGNKSRTVAATQMNATSSRAHTVLTISFTQIFYDEETGKPLNRKQSNINLVDLAGSERASKTGATGDRLQEGSNINKSLSTLGKVITSLAKRSSGQLGKGEVIPYRESKLTRILQNALGGNSMTTMIAAISPATFNYDETMSTLRYADAVKSIKNAAVINETPQEKLIRELKEENERLKAMIEGKYVQASPGAEVIRMDEETKKEYEKQIEELRKAKEEAEKTWQDRLRDHGSKPHIVAPVQQEPEKITKPHLSNLNEDPLLSGYIKHQFKPGRNVIGKKNPSSPPGIIIEGLGVGIDHCVVIYENDEYKIIPSQDPNLKTMLNGKILTEETVLNHQDRIRFGNHNYFLFIDPEELGGAPFDWEKAVNEANEEQVKVLLGHQDEEIKAKEEEMRKKLEAEWEEARKKMDEERMQLEKLIKSKKNEDSATQKALADKEAELKARQRAMEEEIREKEIKMKQHEEERNALERLKKMLTNAIQQINEANERAVVLGKNALFQPELYREADPGRTGVGTGLTSTKVRIRVTYPGLSDDFQIKWPLEKLEARLVDMQEICNQLSLGADPSEIDIGYDPFSDKLDSLGDTYRLIGYAYVYLDVIYHLLSLDEDFIPIIDDRGSRRGSLRVAVEPGLEGASPSDFDNLKELAGKQLNLAVSISEAVDVPDAFSTGIFCKYRLDMVSEEEFSTEKCMETTTNPHFNYLKTHNIDLTTEIAEKFLNHALAIAVYGDITQEMKQRELNKLKANVNKAIVKTGINLNPGMANLDIEEELGAELFDPKSPQGFSKMASSPGKSSALQEELMRKEEEIRALKAELAKRSGGEVIIVNQADNTPAVKVQTVKRGSCACLIF</sequence>